<dbReference type="SMART" id="SM00448">
    <property type="entry name" value="REC"/>
    <property type="match status" value="1"/>
</dbReference>
<dbReference type="InterPro" id="IPR029016">
    <property type="entry name" value="GAF-like_dom_sf"/>
</dbReference>
<dbReference type="InterPro" id="IPR011006">
    <property type="entry name" value="CheY-like_superfamily"/>
</dbReference>
<dbReference type="PROSITE" id="PS50113">
    <property type="entry name" value="PAC"/>
    <property type="match status" value="1"/>
</dbReference>
<dbReference type="PANTHER" id="PTHR43047:SF9">
    <property type="entry name" value="HISTIDINE KINASE"/>
    <property type="match status" value="1"/>
</dbReference>
<feature type="domain" description="Response regulatory" evidence="9">
    <location>
        <begin position="848"/>
        <end position="966"/>
    </location>
</feature>
<dbReference type="InterPro" id="IPR004358">
    <property type="entry name" value="Sig_transdc_His_kin-like_C"/>
</dbReference>
<evidence type="ECO:0000313" key="13">
    <source>
        <dbReference type="Proteomes" id="UP000595197"/>
    </source>
</evidence>
<dbReference type="Gene3D" id="3.30.450.20">
    <property type="entry name" value="PAS domain"/>
    <property type="match status" value="2"/>
</dbReference>
<dbReference type="SMART" id="SM00065">
    <property type="entry name" value="GAF"/>
    <property type="match status" value="1"/>
</dbReference>
<dbReference type="InterPro" id="IPR003594">
    <property type="entry name" value="HATPase_dom"/>
</dbReference>
<proteinExistence type="predicted"/>
<dbReference type="InterPro" id="IPR036097">
    <property type="entry name" value="HisK_dim/P_sf"/>
</dbReference>
<dbReference type="InterPro" id="IPR000014">
    <property type="entry name" value="PAS"/>
</dbReference>
<evidence type="ECO:0000256" key="1">
    <source>
        <dbReference type="ARBA" id="ARBA00000085"/>
    </source>
</evidence>
<dbReference type="InterPro" id="IPR036890">
    <property type="entry name" value="HATPase_C_sf"/>
</dbReference>
<evidence type="ECO:0000259" key="11">
    <source>
        <dbReference type="PROSITE" id="PS50113"/>
    </source>
</evidence>
<organism evidence="12 13">
    <name type="scientific">Skermanella cutis</name>
    <dbReference type="NCBI Taxonomy" id="2775420"/>
    <lineage>
        <taxon>Bacteria</taxon>
        <taxon>Pseudomonadati</taxon>
        <taxon>Pseudomonadota</taxon>
        <taxon>Alphaproteobacteria</taxon>
        <taxon>Rhodospirillales</taxon>
        <taxon>Azospirillaceae</taxon>
        <taxon>Skermanella</taxon>
    </lineage>
</organism>
<dbReference type="SUPFAM" id="SSF55781">
    <property type="entry name" value="GAF domain-like"/>
    <property type="match status" value="1"/>
</dbReference>
<feature type="domain" description="PAS" evidence="10">
    <location>
        <begin position="185"/>
        <end position="236"/>
    </location>
</feature>
<dbReference type="Pfam" id="PF08448">
    <property type="entry name" value="PAS_4"/>
    <property type="match status" value="1"/>
</dbReference>
<dbReference type="CDD" id="cd00082">
    <property type="entry name" value="HisKA"/>
    <property type="match status" value="1"/>
</dbReference>
<dbReference type="SUPFAM" id="SSF52172">
    <property type="entry name" value="CheY-like"/>
    <property type="match status" value="1"/>
</dbReference>
<dbReference type="InterPro" id="IPR000700">
    <property type="entry name" value="PAS-assoc_C"/>
</dbReference>
<dbReference type="InterPro" id="IPR013655">
    <property type="entry name" value="PAS_fold_3"/>
</dbReference>
<evidence type="ECO:0000256" key="6">
    <source>
        <dbReference type="PROSITE-ProRule" id="PRU00169"/>
    </source>
</evidence>
<keyword evidence="13" id="KW-1185">Reference proteome</keyword>
<gene>
    <name evidence="12" type="ORF">IGS68_18965</name>
</gene>
<dbReference type="PROSITE" id="PS50109">
    <property type="entry name" value="HIS_KIN"/>
    <property type="match status" value="1"/>
</dbReference>
<name>A0ABX7B6M2_9PROT</name>
<feature type="domain" description="PAS" evidence="10">
    <location>
        <begin position="496"/>
        <end position="537"/>
    </location>
</feature>
<dbReference type="SMART" id="SM00387">
    <property type="entry name" value="HATPase_c"/>
    <property type="match status" value="1"/>
</dbReference>
<dbReference type="Pfam" id="PF02518">
    <property type="entry name" value="HATPase_c"/>
    <property type="match status" value="1"/>
</dbReference>
<dbReference type="Gene3D" id="3.30.565.10">
    <property type="entry name" value="Histidine kinase-like ATPase, C-terminal domain"/>
    <property type="match status" value="1"/>
</dbReference>
<dbReference type="PRINTS" id="PR00344">
    <property type="entry name" value="BCTRLSENSOR"/>
</dbReference>
<dbReference type="SMART" id="SM00086">
    <property type="entry name" value="PAC"/>
    <property type="match status" value="1"/>
</dbReference>
<dbReference type="PANTHER" id="PTHR43047">
    <property type="entry name" value="TWO-COMPONENT HISTIDINE PROTEIN KINASE"/>
    <property type="match status" value="1"/>
</dbReference>
<feature type="domain" description="Histidine kinase" evidence="8">
    <location>
        <begin position="610"/>
        <end position="823"/>
    </location>
</feature>
<reference evidence="12" key="1">
    <citation type="submission" date="2021-02" db="EMBL/GenBank/DDBJ databases">
        <title>Skermanella TT6 skin isolate.</title>
        <authorList>
            <person name="Lee K."/>
            <person name="Ganzorig M."/>
        </authorList>
    </citation>
    <scope>NUCLEOTIDE SEQUENCE</scope>
    <source>
        <strain evidence="12">TT6</strain>
    </source>
</reference>
<dbReference type="NCBIfam" id="TIGR00229">
    <property type="entry name" value="sensory_box"/>
    <property type="match status" value="2"/>
</dbReference>
<dbReference type="InterPro" id="IPR003018">
    <property type="entry name" value="GAF"/>
</dbReference>
<dbReference type="Pfam" id="PF08447">
    <property type="entry name" value="PAS_3"/>
    <property type="match status" value="1"/>
</dbReference>
<evidence type="ECO:0000259" key="10">
    <source>
        <dbReference type="PROSITE" id="PS50112"/>
    </source>
</evidence>
<evidence type="ECO:0000259" key="9">
    <source>
        <dbReference type="PROSITE" id="PS50110"/>
    </source>
</evidence>
<feature type="modified residue" description="4-aspartylphosphate" evidence="6">
    <location>
        <position position="899"/>
    </location>
</feature>
<protein>
    <recommendedName>
        <fullName evidence="2">histidine kinase</fullName>
        <ecNumber evidence="2">2.7.13.3</ecNumber>
    </recommendedName>
</protein>
<dbReference type="InterPro" id="IPR003661">
    <property type="entry name" value="HisK_dim/P_dom"/>
</dbReference>
<evidence type="ECO:0000256" key="5">
    <source>
        <dbReference type="ARBA" id="ARBA00022777"/>
    </source>
</evidence>
<dbReference type="InterPro" id="IPR001610">
    <property type="entry name" value="PAC"/>
</dbReference>
<dbReference type="InterPro" id="IPR005467">
    <property type="entry name" value="His_kinase_dom"/>
</dbReference>
<dbReference type="SUPFAM" id="SSF47384">
    <property type="entry name" value="Homodimeric domain of signal transducing histidine kinase"/>
    <property type="match status" value="1"/>
</dbReference>
<dbReference type="Gene3D" id="3.40.50.2300">
    <property type="match status" value="1"/>
</dbReference>
<evidence type="ECO:0000313" key="12">
    <source>
        <dbReference type="EMBL" id="QQP88126.1"/>
    </source>
</evidence>
<dbReference type="InterPro" id="IPR013656">
    <property type="entry name" value="PAS_4"/>
</dbReference>
<dbReference type="SUPFAM" id="SSF55785">
    <property type="entry name" value="PYP-like sensor domain (PAS domain)"/>
    <property type="match status" value="2"/>
</dbReference>
<dbReference type="PROSITE" id="PS50110">
    <property type="entry name" value="RESPONSE_REGULATORY"/>
    <property type="match status" value="1"/>
</dbReference>
<comment type="catalytic activity">
    <reaction evidence="1">
        <text>ATP + protein L-histidine = ADP + protein N-phospho-L-histidine.</text>
        <dbReference type="EC" id="2.7.13.3"/>
    </reaction>
</comment>
<dbReference type="InterPro" id="IPR001789">
    <property type="entry name" value="Sig_transdc_resp-reg_receiver"/>
</dbReference>
<evidence type="ECO:0000256" key="7">
    <source>
        <dbReference type="SAM" id="MobiDB-lite"/>
    </source>
</evidence>
<dbReference type="SUPFAM" id="SSF55874">
    <property type="entry name" value="ATPase domain of HSP90 chaperone/DNA topoisomerase II/histidine kinase"/>
    <property type="match status" value="1"/>
</dbReference>
<dbReference type="PROSITE" id="PS50112">
    <property type="entry name" value="PAS"/>
    <property type="match status" value="2"/>
</dbReference>
<feature type="compositionally biased region" description="Basic and acidic residues" evidence="7">
    <location>
        <begin position="17"/>
        <end position="34"/>
    </location>
</feature>
<sequence length="966" mass="104808">MADTIAGKTTPGCSSSGRRDDADRTGDGREDIRSTEFLPPEARAVLDRAPIPILLAAPAADSRSGGPVGRMAVIHANPALARLAGRAGVEIPPGCRLDALFRTAPGAPGFPAEDGAVAAGFAGASPAVPAGKLLLAVVADRLGRRNHRLAAFIDGAAPPDQQATVEALLAAASLALASTVEAATARSTLNTVLSSLTDAFMSVDHAWRFTRVNRMAAEACGMAPEDMIGRSFWELFPEAVGSPLQAAAHRAETEQVPVHAEAFHPRLGRWFEYHVYPSPDGLGIIETDITSRKQQESRQHLIADLNEAVRLLTDPTEMMEVGLVLAGRHFGVSRMVFAEIDPGRLVVTGLRQYRDGVREVPGDIRLADFGARALETLQRGHTLVVDDVHADARTAGSVAAFERIDARAMLVVPLTRSSRLLALLSLQERIPRQWTMDEIDLAERVAELIGEAVERARSERAVRDGERRLRLATQAAALGEFEYDPVTGSVIRSVLVDRLFGFQPGEVGSHIDPFFGRIHPDDIEAFRRGLEDAVAGRADWNHIFRVVHRDGRICWIASVGEVIRRSDGTAQRMVGIIRDITVDWLAEQELRRARDAATEASAAKTRFLAAVSHDLRQPIQAVSLFLDLLSHKVLPPDARDLIGMIDVSVKGLQGMLNGLLDAARLDAGIVKPVVQPFNLDELLERLAAEFEGQTTAARLLFEVRPAKVAVSSDPVLLEQILRNLLSNAVKFTMRGCILLECIPNETTVDIHVADTGPGIPEDKTEAIFQDFLQLDNPARDRSRGIGLGLGTVARTARLLGHPVGVRSKVGEGAIFTVTVPIADTPVKPPEKLWRGHEQWQDRILADRTILVVDDDHAVLTALVMLLEDWGMRVIRAGGLDEVAELLPELDSPLDLVLTDYRLPNGATGAEVIDLVRQSGHHAEIAGLVMTGDTSPKRLIEAQKAQCRLLHKPVNPDDLKRALISCF</sequence>
<dbReference type="EMBL" id="CP067420">
    <property type="protein sequence ID" value="QQP88126.1"/>
    <property type="molecule type" value="Genomic_DNA"/>
</dbReference>
<dbReference type="Pfam" id="PF00072">
    <property type="entry name" value="Response_reg"/>
    <property type="match status" value="1"/>
</dbReference>
<accession>A0ABX7B6M2</accession>
<dbReference type="Proteomes" id="UP000595197">
    <property type="component" value="Chromosome"/>
</dbReference>
<evidence type="ECO:0000256" key="3">
    <source>
        <dbReference type="ARBA" id="ARBA00022553"/>
    </source>
</evidence>
<keyword evidence="3 6" id="KW-0597">Phosphoprotein</keyword>
<keyword evidence="5" id="KW-0418">Kinase</keyword>
<dbReference type="Gene3D" id="3.30.450.40">
    <property type="match status" value="1"/>
</dbReference>
<dbReference type="Pfam" id="PF01590">
    <property type="entry name" value="GAF"/>
    <property type="match status" value="1"/>
</dbReference>
<keyword evidence="4" id="KW-0808">Transferase</keyword>
<feature type="region of interest" description="Disordered" evidence="7">
    <location>
        <begin position="1"/>
        <end position="41"/>
    </location>
</feature>
<evidence type="ECO:0000256" key="2">
    <source>
        <dbReference type="ARBA" id="ARBA00012438"/>
    </source>
</evidence>
<feature type="domain" description="PAC" evidence="11">
    <location>
        <begin position="540"/>
        <end position="592"/>
    </location>
</feature>
<dbReference type="EC" id="2.7.13.3" evidence="2"/>
<evidence type="ECO:0000256" key="4">
    <source>
        <dbReference type="ARBA" id="ARBA00022679"/>
    </source>
</evidence>
<dbReference type="CDD" id="cd00130">
    <property type="entry name" value="PAS"/>
    <property type="match status" value="2"/>
</dbReference>
<dbReference type="RefSeq" id="WP_201072602.1">
    <property type="nucleotide sequence ID" value="NZ_CP067420.1"/>
</dbReference>
<dbReference type="Gene3D" id="1.10.287.130">
    <property type="match status" value="1"/>
</dbReference>
<dbReference type="SMART" id="SM00091">
    <property type="entry name" value="PAS"/>
    <property type="match status" value="2"/>
</dbReference>
<dbReference type="SMART" id="SM00388">
    <property type="entry name" value="HisKA"/>
    <property type="match status" value="1"/>
</dbReference>
<dbReference type="InterPro" id="IPR035965">
    <property type="entry name" value="PAS-like_dom_sf"/>
</dbReference>
<evidence type="ECO:0000259" key="8">
    <source>
        <dbReference type="PROSITE" id="PS50109"/>
    </source>
</evidence>
<dbReference type="Pfam" id="PF00512">
    <property type="entry name" value="HisKA"/>
    <property type="match status" value="1"/>
</dbReference>